<name>A0A252ALW7_9PROT</name>
<protein>
    <submittedName>
        <fullName evidence="1">Uncharacterized protein</fullName>
    </submittedName>
</protein>
<reference evidence="2" key="1">
    <citation type="submission" date="2014-06" db="EMBL/GenBank/DDBJ databases">
        <authorList>
            <person name="Winans N.J."/>
            <person name="Newell P.D."/>
            <person name="Douglas A.E."/>
        </authorList>
    </citation>
    <scope>NUCLEOTIDE SEQUENCE [LARGE SCALE GENOMIC DNA]</scope>
</reference>
<dbReference type="Gene3D" id="1.10.10.1400">
    <property type="entry name" value="Terminase, small subunit, N-terminal DNA-binding domain, HTH motif"/>
    <property type="match status" value="1"/>
</dbReference>
<dbReference type="InterPro" id="IPR038713">
    <property type="entry name" value="Terminase_Gp1_N_sf"/>
</dbReference>
<sequence>MEWGRFSEQLVLCDILDGMRNFATNTRASASGWNGVVKRHLICASALLKKHEIESVSLLSNVKVEQAAIRAGYSEKTAGQAASNLFKKLKFRTRFQTLGPLEIVDKC</sequence>
<organism evidence="1 2">
    <name type="scientific">Acetobacter indonesiensis</name>
    <dbReference type="NCBI Taxonomy" id="104101"/>
    <lineage>
        <taxon>Bacteria</taxon>
        <taxon>Pseudomonadati</taxon>
        <taxon>Pseudomonadota</taxon>
        <taxon>Alphaproteobacteria</taxon>
        <taxon>Acetobacterales</taxon>
        <taxon>Acetobacteraceae</taxon>
        <taxon>Acetobacter</taxon>
    </lineage>
</organism>
<comment type="caution">
    <text evidence="1">The sequence shown here is derived from an EMBL/GenBank/DDBJ whole genome shotgun (WGS) entry which is preliminary data.</text>
</comment>
<dbReference type="Proteomes" id="UP000194641">
    <property type="component" value="Unassembled WGS sequence"/>
</dbReference>
<evidence type="ECO:0000313" key="1">
    <source>
        <dbReference type="EMBL" id="OUI90487.1"/>
    </source>
</evidence>
<proteinExistence type="predicted"/>
<accession>A0A252ALW7</accession>
<dbReference type="AlphaFoldDB" id="A0A252ALW7"/>
<dbReference type="EMBL" id="JOPA01000051">
    <property type="protein sequence ID" value="OUI90487.1"/>
    <property type="molecule type" value="Genomic_DNA"/>
</dbReference>
<evidence type="ECO:0000313" key="2">
    <source>
        <dbReference type="Proteomes" id="UP000194641"/>
    </source>
</evidence>
<gene>
    <name evidence="1" type="ORF">HK17_13880</name>
</gene>